<protein>
    <recommendedName>
        <fullName evidence="3">Sugar metabolism cluster protein</fullName>
    </recommendedName>
</protein>
<reference evidence="1 2" key="1">
    <citation type="journal article" date="2019" name="Int. J. Syst. Evol. Microbiol.">
        <title>The Global Catalogue of Microorganisms (GCM) 10K type strain sequencing project: providing services to taxonomists for standard genome sequencing and annotation.</title>
        <authorList>
            <consortium name="The Broad Institute Genomics Platform"/>
            <consortium name="The Broad Institute Genome Sequencing Center for Infectious Disease"/>
            <person name="Wu L."/>
            <person name="Ma J."/>
        </authorList>
    </citation>
    <scope>NUCLEOTIDE SEQUENCE [LARGE SCALE GENOMIC DNA]</scope>
    <source>
        <strain evidence="1 2">LMG 29247</strain>
    </source>
</reference>
<comment type="caution">
    <text evidence="1">The sequence shown here is derived from an EMBL/GenBank/DDBJ whole genome shotgun (WGS) entry which is preliminary data.</text>
</comment>
<name>A0ABD5SMF8_9EURY</name>
<evidence type="ECO:0000313" key="2">
    <source>
        <dbReference type="Proteomes" id="UP001596383"/>
    </source>
</evidence>
<dbReference type="AlphaFoldDB" id="A0ABD5SMF8"/>
<evidence type="ECO:0008006" key="3">
    <source>
        <dbReference type="Google" id="ProtNLM"/>
    </source>
</evidence>
<organism evidence="1 2">
    <name type="scientific">Natrinema soli</name>
    <dbReference type="NCBI Taxonomy" id="1930624"/>
    <lineage>
        <taxon>Archaea</taxon>
        <taxon>Methanobacteriati</taxon>
        <taxon>Methanobacteriota</taxon>
        <taxon>Stenosarchaea group</taxon>
        <taxon>Halobacteria</taxon>
        <taxon>Halobacteriales</taxon>
        <taxon>Natrialbaceae</taxon>
        <taxon>Natrinema</taxon>
    </lineage>
</organism>
<accession>A0ABD5SMF8</accession>
<sequence>MAVTKTLPKGWQLRHKQQYRDSFIERDYTRIAYSDGDRTIYINDIQEPNSFEGWRFLVRVQGTDNRQLGITEDLSEAETIAREYMRE</sequence>
<evidence type="ECO:0000313" key="1">
    <source>
        <dbReference type="EMBL" id="MFC6766193.1"/>
    </source>
</evidence>
<dbReference type="EMBL" id="JBHSWV010000221">
    <property type="protein sequence ID" value="MFC6766193.1"/>
    <property type="molecule type" value="Genomic_DNA"/>
</dbReference>
<proteinExistence type="predicted"/>
<keyword evidence="2" id="KW-1185">Reference proteome</keyword>
<dbReference type="Proteomes" id="UP001596383">
    <property type="component" value="Unassembled WGS sequence"/>
</dbReference>
<gene>
    <name evidence="1" type="ORF">ACFQE6_14700</name>
</gene>
<dbReference type="RefSeq" id="WP_273739172.1">
    <property type="nucleotide sequence ID" value="NZ_JAQIVI010000221.1"/>
</dbReference>